<sequence>MRITDKHVEQRLAKDPDSVLLGFFDGELTRPVSMINIAKLRLTNLSDGYVPTTHQELTGDDSFKTTDPVNGNVWFCPWAVSSKNAQGLGLMWGGTWRSIGRLQVLATAALAIQHGGLDRLIAYSRPGDLLLTFLKKAKDHCEINSSRSLSIDGKRLIRDKLGILFPVATDKATTAEYLIRIEDLWTSDKTFMFHSGNGAEFRPGLVFPYGQLCDFASLFYRTGLEYSMDKVRALFRDADPLFEQVA</sequence>
<reference evidence="1 2" key="1">
    <citation type="journal article" date="2016" name="Nat. Commun.">
        <title>Thousands of microbial genomes shed light on interconnected biogeochemical processes in an aquifer system.</title>
        <authorList>
            <person name="Anantharaman K."/>
            <person name="Brown C.T."/>
            <person name="Hug L.A."/>
            <person name="Sharon I."/>
            <person name="Castelle C.J."/>
            <person name="Probst A.J."/>
            <person name="Thomas B.C."/>
            <person name="Singh A."/>
            <person name="Wilkins M.J."/>
            <person name="Karaoz U."/>
            <person name="Brodie E.L."/>
            <person name="Williams K.H."/>
            <person name="Hubbard S.S."/>
            <person name="Banfield J.F."/>
        </authorList>
    </citation>
    <scope>NUCLEOTIDE SEQUENCE [LARGE SCALE GENOMIC DNA]</scope>
</reference>
<accession>A0A1F4RBG9</accession>
<proteinExistence type="predicted"/>
<comment type="caution">
    <text evidence="1">The sequence shown here is derived from an EMBL/GenBank/DDBJ whole genome shotgun (WGS) entry which is preliminary data.</text>
</comment>
<gene>
    <name evidence="1" type="ORF">A3H38_06055</name>
</gene>
<protein>
    <submittedName>
        <fullName evidence="1">Uncharacterized protein</fullName>
    </submittedName>
</protein>
<dbReference type="AlphaFoldDB" id="A0A1F4RBG9"/>
<evidence type="ECO:0000313" key="1">
    <source>
        <dbReference type="EMBL" id="OGC05525.1"/>
    </source>
</evidence>
<name>A0A1F4RBG9_UNCSA</name>
<dbReference type="Proteomes" id="UP000176938">
    <property type="component" value="Unassembled WGS sequence"/>
</dbReference>
<organism evidence="1 2">
    <name type="scientific">candidate division WOR-1 bacterium RIFCSPLOWO2_02_FULL_46_20</name>
    <dbReference type="NCBI Taxonomy" id="1802567"/>
    <lineage>
        <taxon>Bacteria</taxon>
        <taxon>Bacillati</taxon>
        <taxon>Saganbacteria</taxon>
    </lineage>
</organism>
<evidence type="ECO:0000313" key="2">
    <source>
        <dbReference type="Proteomes" id="UP000176938"/>
    </source>
</evidence>
<dbReference type="EMBL" id="METP01000040">
    <property type="protein sequence ID" value="OGC05525.1"/>
    <property type="molecule type" value="Genomic_DNA"/>
</dbReference>